<keyword evidence="1" id="KW-1185">Reference proteome</keyword>
<sequence>MSLDTTCLTTLYSEIHEVLPTEMRRMHECTIALGGSRFAGWKDYIAGHNVVYMLKEGSQVVYDIEQKYGSKFATGVPVVEAIVEINWPGTPSPPRA</sequence>
<reference evidence="1" key="1">
    <citation type="submission" date="2012-09" db="EMBL/GenBank/DDBJ databases">
        <authorList>
            <person name="Martin A.A."/>
        </authorList>
    </citation>
    <scope>NUCLEOTIDE SEQUENCE</scope>
</reference>
<evidence type="ECO:0000313" key="1">
    <source>
        <dbReference type="Proteomes" id="UP000035642"/>
    </source>
</evidence>
<protein>
    <submittedName>
        <fullName evidence="2">DUF4120 domain-containing protein</fullName>
    </submittedName>
</protein>
<dbReference type="Proteomes" id="UP000035642">
    <property type="component" value="Unassembled WGS sequence"/>
</dbReference>
<accession>A0A0K0DNZ5</accession>
<reference evidence="2" key="2">
    <citation type="submission" date="2017-02" db="UniProtKB">
        <authorList>
            <consortium name="WormBaseParasite"/>
        </authorList>
    </citation>
    <scope>IDENTIFICATION</scope>
</reference>
<evidence type="ECO:0000313" key="2">
    <source>
        <dbReference type="WBParaSite" id="ACAC_0001348401-mRNA-1"/>
    </source>
</evidence>
<organism evidence="1 2">
    <name type="scientific">Angiostrongylus cantonensis</name>
    <name type="common">Rat lungworm</name>
    <dbReference type="NCBI Taxonomy" id="6313"/>
    <lineage>
        <taxon>Eukaryota</taxon>
        <taxon>Metazoa</taxon>
        <taxon>Ecdysozoa</taxon>
        <taxon>Nematoda</taxon>
        <taxon>Chromadorea</taxon>
        <taxon>Rhabditida</taxon>
        <taxon>Rhabditina</taxon>
        <taxon>Rhabditomorpha</taxon>
        <taxon>Strongyloidea</taxon>
        <taxon>Metastrongylidae</taxon>
        <taxon>Angiostrongylus</taxon>
    </lineage>
</organism>
<name>A0A0K0DNZ5_ANGCA</name>
<proteinExistence type="predicted"/>
<dbReference type="AlphaFoldDB" id="A0A0K0DNZ5"/>
<dbReference type="WBParaSite" id="ACAC_0001348401-mRNA-1">
    <property type="protein sequence ID" value="ACAC_0001348401-mRNA-1"/>
    <property type="gene ID" value="ACAC_0001348401"/>
</dbReference>